<dbReference type="OrthoDB" id="6617543at2759"/>
<dbReference type="SUPFAM" id="SSF53098">
    <property type="entry name" value="Ribonuclease H-like"/>
    <property type="match status" value="1"/>
</dbReference>
<dbReference type="EMBL" id="VUJU01009465">
    <property type="protein sequence ID" value="KAF0720235.1"/>
    <property type="molecule type" value="Genomic_DNA"/>
</dbReference>
<evidence type="ECO:0000256" key="1">
    <source>
        <dbReference type="SAM" id="MobiDB-lite"/>
    </source>
</evidence>
<dbReference type="PANTHER" id="PTHR37162">
    <property type="entry name" value="HAT FAMILY DIMERISATION DOMAINCONTAINING PROTEIN-RELATED"/>
    <property type="match status" value="1"/>
</dbReference>
<keyword evidence="3" id="KW-1185">Reference proteome</keyword>
<evidence type="ECO:0000313" key="3">
    <source>
        <dbReference type="Proteomes" id="UP000478052"/>
    </source>
</evidence>
<dbReference type="InterPro" id="IPR012337">
    <property type="entry name" value="RNaseH-like_sf"/>
</dbReference>
<sequence length="337" mass="37642">MALTSDEDNDSHITAGSSNLTPKKKRLQRGGDILKSEKADISVIRNHAIGYKHKLMASNAKPKTQNALQTFINKSRVDPLGDKVKDAELLICSYVAAHDMPFADSKIAQALSLKRTKTKCIVKNVIGVHEKENLTKKLQCTKFSILMDESTNISSVKTACIMVRLYDEESCGIVSYFWELCQIFSEHDAQGAEEGATAENLFNKVIQTFHQRNMNVENIVGFGSDGCSTIMGKHNSVASRFQILCLNIFIMKCICHSLHLCASEACKQLPRKTEDLARDIHNFMKSSSKRQAQLAQFQKFLDLDVHKILHPSQTRLLSLIAVVERIVACHGCTIVQM</sequence>
<protein>
    <submittedName>
        <fullName evidence="2">Dimer Tnp hAT domain-containing protein</fullName>
    </submittedName>
</protein>
<accession>A0A6G0W1W7</accession>
<reference evidence="2 3" key="1">
    <citation type="submission" date="2019-08" db="EMBL/GenBank/DDBJ databases">
        <title>Whole genome of Aphis craccivora.</title>
        <authorList>
            <person name="Voronova N.V."/>
            <person name="Shulinski R.S."/>
            <person name="Bandarenka Y.V."/>
            <person name="Zhorov D.G."/>
            <person name="Warner D."/>
        </authorList>
    </citation>
    <scope>NUCLEOTIDE SEQUENCE [LARGE SCALE GENOMIC DNA]</scope>
    <source>
        <strain evidence="2">180601</strain>
        <tissue evidence="2">Whole Body</tissue>
    </source>
</reference>
<dbReference type="Proteomes" id="UP000478052">
    <property type="component" value="Unassembled WGS sequence"/>
</dbReference>
<name>A0A6G0W1W7_APHCR</name>
<dbReference type="PANTHER" id="PTHR37162:SF1">
    <property type="entry name" value="BED-TYPE DOMAIN-CONTAINING PROTEIN"/>
    <property type="match status" value="1"/>
</dbReference>
<proteinExistence type="predicted"/>
<gene>
    <name evidence="2" type="ORF">FWK35_00036985</name>
</gene>
<feature type="compositionally biased region" description="Polar residues" evidence="1">
    <location>
        <begin position="12"/>
        <end position="21"/>
    </location>
</feature>
<dbReference type="AlphaFoldDB" id="A0A6G0W1W7"/>
<evidence type="ECO:0000313" key="2">
    <source>
        <dbReference type="EMBL" id="KAF0720235.1"/>
    </source>
</evidence>
<feature type="region of interest" description="Disordered" evidence="1">
    <location>
        <begin position="1"/>
        <end position="28"/>
    </location>
</feature>
<comment type="caution">
    <text evidence="2">The sequence shown here is derived from an EMBL/GenBank/DDBJ whole genome shotgun (WGS) entry which is preliminary data.</text>
</comment>
<organism evidence="2 3">
    <name type="scientific">Aphis craccivora</name>
    <name type="common">Cowpea aphid</name>
    <dbReference type="NCBI Taxonomy" id="307492"/>
    <lineage>
        <taxon>Eukaryota</taxon>
        <taxon>Metazoa</taxon>
        <taxon>Ecdysozoa</taxon>
        <taxon>Arthropoda</taxon>
        <taxon>Hexapoda</taxon>
        <taxon>Insecta</taxon>
        <taxon>Pterygota</taxon>
        <taxon>Neoptera</taxon>
        <taxon>Paraneoptera</taxon>
        <taxon>Hemiptera</taxon>
        <taxon>Sternorrhyncha</taxon>
        <taxon>Aphidomorpha</taxon>
        <taxon>Aphidoidea</taxon>
        <taxon>Aphididae</taxon>
        <taxon>Aphidini</taxon>
        <taxon>Aphis</taxon>
        <taxon>Aphis</taxon>
    </lineage>
</organism>